<dbReference type="InterPro" id="IPR051257">
    <property type="entry name" value="Diverse_CBS-Domain"/>
</dbReference>
<evidence type="ECO:0000256" key="2">
    <source>
        <dbReference type="PROSITE-ProRule" id="PRU00703"/>
    </source>
</evidence>
<feature type="domain" description="CBS" evidence="3">
    <location>
        <begin position="97"/>
        <end position="148"/>
    </location>
</feature>
<dbReference type="Pfam" id="PF00571">
    <property type="entry name" value="CBS"/>
    <property type="match status" value="2"/>
</dbReference>
<evidence type="ECO:0000313" key="4">
    <source>
        <dbReference type="EMBL" id="XFO65160.1"/>
    </source>
</evidence>
<evidence type="ECO:0000259" key="3">
    <source>
        <dbReference type="PROSITE" id="PS51371"/>
    </source>
</evidence>
<dbReference type="InterPro" id="IPR000644">
    <property type="entry name" value="CBS_dom"/>
</dbReference>
<dbReference type="GO" id="GO:0003938">
    <property type="term" value="F:IMP dehydrogenase activity"/>
    <property type="evidence" value="ECO:0007669"/>
    <property type="project" value="UniProtKB-EC"/>
</dbReference>
<evidence type="ECO:0000256" key="1">
    <source>
        <dbReference type="ARBA" id="ARBA00023122"/>
    </source>
</evidence>
<reference evidence="4" key="1">
    <citation type="submission" date="2024-05" db="EMBL/GenBank/DDBJ databases">
        <title>Isolation and characterization of Sporomusa carbonis sp. nov., a carboxydotrophic hydrogenogen in the genus of Sporomusa isolated from a charcoal burning pile.</title>
        <authorList>
            <person name="Boeer T."/>
            <person name="Rosenbaum F."/>
            <person name="Eysell L."/>
            <person name="Mueller V."/>
            <person name="Daniel R."/>
            <person name="Poehlein A."/>
        </authorList>
    </citation>
    <scope>NUCLEOTIDE SEQUENCE [LARGE SCALE GENOMIC DNA]</scope>
    <source>
        <strain evidence="4">DSM 10669</strain>
    </source>
</reference>
<dbReference type="SUPFAM" id="SSF54631">
    <property type="entry name" value="CBS-domain pair"/>
    <property type="match status" value="1"/>
</dbReference>
<proteinExistence type="predicted"/>
<dbReference type="InterPro" id="IPR046342">
    <property type="entry name" value="CBS_dom_sf"/>
</dbReference>
<organism evidence="4 5">
    <name type="scientific">Sporomusa silvacetica DSM 10669</name>
    <dbReference type="NCBI Taxonomy" id="1123289"/>
    <lineage>
        <taxon>Bacteria</taxon>
        <taxon>Bacillati</taxon>
        <taxon>Bacillota</taxon>
        <taxon>Negativicutes</taxon>
        <taxon>Selenomonadales</taxon>
        <taxon>Sporomusaceae</taxon>
        <taxon>Sporomusa</taxon>
    </lineage>
</organism>
<dbReference type="SMART" id="SM00116">
    <property type="entry name" value="CBS"/>
    <property type="match status" value="2"/>
</dbReference>
<dbReference type="EC" id="1.1.1.205" evidence="4"/>
<keyword evidence="4" id="KW-0560">Oxidoreductase</keyword>
<dbReference type="Gene3D" id="3.10.580.10">
    <property type="entry name" value="CBS-domain"/>
    <property type="match status" value="1"/>
</dbReference>
<dbReference type="CDD" id="cd04586">
    <property type="entry name" value="CBS_pair_BON_assoc"/>
    <property type="match status" value="1"/>
</dbReference>
<name>A0ABZ3IHR9_9FIRM</name>
<dbReference type="PROSITE" id="PS51371">
    <property type="entry name" value="CBS"/>
    <property type="match status" value="2"/>
</dbReference>
<gene>
    <name evidence="4" type="primary">impDH_1</name>
    <name evidence="4" type="ORF">SPSIL_012690</name>
</gene>
<dbReference type="Proteomes" id="UP000216752">
    <property type="component" value="Chromosome"/>
</dbReference>
<keyword evidence="1 2" id="KW-0129">CBS domain</keyword>
<dbReference type="PANTHER" id="PTHR43080">
    <property type="entry name" value="CBS DOMAIN-CONTAINING PROTEIN CBSX3, MITOCHONDRIAL"/>
    <property type="match status" value="1"/>
</dbReference>
<evidence type="ECO:0000313" key="5">
    <source>
        <dbReference type="Proteomes" id="UP000216752"/>
    </source>
</evidence>
<keyword evidence="5" id="KW-1185">Reference proteome</keyword>
<dbReference type="PANTHER" id="PTHR43080:SF26">
    <property type="entry name" value="REGULATORY PROTEIN"/>
    <property type="match status" value="1"/>
</dbReference>
<dbReference type="RefSeq" id="WP_094605579.1">
    <property type="nucleotide sequence ID" value="NZ_CP155573.1"/>
</dbReference>
<dbReference type="EMBL" id="CP155573">
    <property type="protein sequence ID" value="XFO65160.1"/>
    <property type="molecule type" value="Genomic_DNA"/>
</dbReference>
<protein>
    <submittedName>
        <fullName evidence="4">Inosine-5'-monophosphate dehydrogenase</fullName>
        <ecNumber evidence="4">1.1.1.205</ecNumber>
    </submittedName>
</protein>
<accession>A0ABZ3IHR9</accession>
<sequence length="148" mass="16348">MKAKDIMVKKVITVHKNDTIAQIAKVLVDQAISGVPVVDDEGSLVGIVSEGDLLHKGTTPRVPSYVNILGAIIYYNGVEQYNADFKKLMAEQAASIMTEKVVSISEEIEIDEIAKLMLQHSIKRIPVVKNNKIIGIISRRDLIKLLIK</sequence>
<feature type="domain" description="CBS" evidence="3">
    <location>
        <begin position="7"/>
        <end position="64"/>
    </location>
</feature>